<proteinExistence type="predicted"/>
<keyword evidence="8" id="KW-1185">Reference proteome</keyword>
<comment type="caution">
    <text evidence="7">The sequence shown here is derived from an EMBL/GenBank/DDBJ whole genome shotgun (WGS) entry which is preliminary data.</text>
</comment>
<dbReference type="PANTHER" id="PTHR37422:SF13">
    <property type="entry name" value="LIPOPOLYSACCHARIDE BIOSYNTHESIS PROTEIN PA4999-RELATED"/>
    <property type="match status" value="1"/>
</dbReference>
<dbReference type="Proteomes" id="UP001595713">
    <property type="component" value="Unassembled WGS sequence"/>
</dbReference>
<accession>A0ABV7ST55</accession>
<dbReference type="EMBL" id="JBHRXP010000003">
    <property type="protein sequence ID" value="MFC3580134.1"/>
    <property type="molecule type" value="Genomic_DNA"/>
</dbReference>
<keyword evidence="2 5" id="KW-0812">Transmembrane</keyword>
<reference evidence="8" key="1">
    <citation type="journal article" date="2019" name="Int. J. Syst. Evol. Microbiol.">
        <title>The Global Catalogue of Microorganisms (GCM) 10K type strain sequencing project: providing services to taxonomists for standard genome sequencing and annotation.</title>
        <authorList>
            <consortium name="The Broad Institute Genomics Platform"/>
            <consortium name="The Broad Institute Genome Sequencing Center for Infectious Disease"/>
            <person name="Wu L."/>
            <person name="Ma J."/>
        </authorList>
    </citation>
    <scope>NUCLEOTIDE SEQUENCE [LARGE SCALE GENOMIC DNA]</scope>
    <source>
        <strain evidence="8">KCTC 42739</strain>
    </source>
</reference>
<evidence type="ECO:0000256" key="1">
    <source>
        <dbReference type="ARBA" id="ARBA00004141"/>
    </source>
</evidence>
<keyword evidence="4 5" id="KW-0472">Membrane</keyword>
<keyword evidence="7" id="KW-0436">Ligase</keyword>
<feature type="transmembrane region" description="Helical" evidence="5">
    <location>
        <begin position="78"/>
        <end position="96"/>
    </location>
</feature>
<feature type="transmembrane region" description="Helical" evidence="5">
    <location>
        <begin position="103"/>
        <end position="120"/>
    </location>
</feature>
<evidence type="ECO:0000313" key="7">
    <source>
        <dbReference type="EMBL" id="MFC3580134.1"/>
    </source>
</evidence>
<dbReference type="RefSeq" id="WP_380816424.1">
    <property type="nucleotide sequence ID" value="NZ_JBHRXP010000003.1"/>
</dbReference>
<feature type="transmembrane region" description="Helical" evidence="5">
    <location>
        <begin position="157"/>
        <end position="174"/>
    </location>
</feature>
<feature type="transmembrane region" description="Helical" evidence="5">
    <location>
        <begin position="223"/>
        <end position="252"/>
    </location>
</feature>
<evidence type="ECO:0000256" key="2">
    <source>
        <dbReference type="ARBA" id="ARBA00022692"/>
    </source>
</evidence>
<feature type="domain" description="O-antigen ligase-related" evidence="6">
    <location>
        <begin position="221"/>
        <end position="361"/>
    </location>
</feature>
<keyword evidence="3 5" id="KW-1133">Transmembrane helix</keyword>
<dbReference type="Pfam" id="PF04932">
    <property type="entry name" value="Wzy_C"/>
    <property type="match status" value="1"/>
</dbReference>
<comment type="subcellular location">
    <subcellularLocation>
        <location evidence="1">Membrane</location>
        <topology evidence="1">Multi-pass membrane protein</topology>
    </subcellularLocation>
</comment>
<feature type="transmembrane region" description="Helical" evidence="5">
    <location>
        <begin position="126"/>
        <end position="145"/>
    </location>
</feature>
<dbReference type="InterPro" id="IPR051533">
    <property type="entry name" value="WaaL-like"/>
</dbReference>
<evidence type="ECO:0000256" key="4">
    <source>
        <dbReference type="ARBA" id="ARBA00023136"/>
    </source>
</evidence>
<dbReference type="PANTHER" id="PTHR37422">
    <property type="entry name" value="TEICHURONIC ACID BIOSYNTHESIS PROTEIN TUAE"/>
    <property type="match status" value="1"/>
</dbReference>
<feature type="transmembrane region" description="Helical" evidence="5">
    <location>
        <begin position="194"/>
        <end position="211"/>
    </location>
</feature>
<evidence type="ECO:0000256" key="3">
    <source>
        <dbReference type="ARBA" id="ARBA00022989"/>
    </source>
</evidence>
<gene>
    <name evidence="7" type="ORF">ACFONA_08135</name>
</gene>
<evidence type="ECO:0000313" key="8">
    <source>
        <dbReference type="Proteomes" id="UP001595713"/>
    </source>
</evidence>
<feature type="transmembrane region" description="Helical" evidence="5">
    <location>
        <begin position="349"/>
        <end position="371"/>
    </location>
</feature>
<feature type="transmembrane region" description="Helical" evidence="5">
    <location>
        <begin position="51"/>
        <end position="72"/>
    </location>
</feature>
<evidence type="ECO:0000259" key="6">
    <source>
        <dbReference type="Pfam" id="PF04932"/>
    </source>
</evidence>
<name>A0ABV7ST55_9SPHN</name>
<protein>
    <submittedName>
        <fullName evidence="7">O-antigen ligase family protein</fullName>
    </submittedName>
</protein>
<dbReference type="InterPro" id="IPR007016">
    <property type="entry name" value="O-antigen_ligase-rel_domated"/>
</dbReference>
<sequence>MATQHLNAMQRLQRAGDTQGAVRAAQPVASEQALADNAVAAAASTDRLGRAVVWIFGFYLIGKIFYVFSGGSAQPADIILAGLGFVVVSPAAFLSFLRREMTLTLMTIWILLVNLVWFMITAKFDFLGSNLYYVFNLVIVVAALSARWRQIELFDRVVPWMIGASVLIETLFLRVGGSGGMLRSIGTFRNPNQLAYWGIIVLSLLLVLRRNKPRLIDVPVMLMVLYCEVAAASRAGLISTLVLIMIWAWFYLSTPTKRLMGMALGTLLIVGVYTSNNILRAAESGAESSAIGERLQNDNDESQVEERNYDRLYRFYQYTVLGSGEGQISRFVRQGQANMEIHSTFGTLLFSYGIPGLGLFLLFIVTIFRRVELQFAVYLLPALLYGVTHQGLRFTLFWALVGIMLSMARETSPSLSGTAAGGTAAGGAAPIGRRERGMAFLAERAGRR</sequence>
<dbReference type="GO" id="GO:0016874">
    <property type="term" value="F:ligase activity"/>
    <property type="evidence" value="ECO:0007669"/>
    <property type="project" value="UniProtKB-KW"/>
</dbReference>
<evidence type="ECO:0000256" key="5">
    <source>
        <dbReference type="SAM" id="Phobius"/>
    </source>
</evidence>
<organism evidence="7 8">
    <name type="scientific">Sphingomonas hylomeconis</name>
    <dbReference type="NCBI Taxonomy" id="1395958"/>
    <lineage>
        <taxon>Bacteria</taxon>
        <taxon>Pseudomonadati</taxon>
        <taxon>Pseudomonadota</taxon>
        <taxon>Alphaproteobacteria</taxon>
        <taxon>Sphingomonadales</taxon>
        <taxon>Sphingomonadaceae</taxon>
        <taxon>Sphingomonas</taxon>
    </lineage>
</organism>